<comment type="caution">
    <text evidence="7">The sequence shown here is derived from an EMBL/GenBank/DDBJ whole genome shotgun (WGS) entry which is preliminary data.</text>
</comment>
<dbReference type="InterPro" id="IPR044974">
    <property type="entry name" value="Disease_R_plants"/>
</dbReference>
<dbReference type="InterPro" id="IPR032675">
    <property type="entry name" value="LRR_dom_sf"/>
</dbReference>
<dbReference type="GO" id="GO:0043531">
    <property type="term" value="F:ADP binding"/>
    <property type="evidence" value="ECO:0007669"/>
    <property type="project" value="InterPro"/>
</dbReference>
<keyword evidence="8" id="KW-1185">Reference proteome</keyword>
<dbReference type="Pfam" id="PF07725">
    <property type="entry name" value="LRR_3"/>
    <property type="match status" value="1"/>
</dbReference>
<dbReference type="InterPro" id="IPR036390">
    <property type="entry name" value="WH_DNA-bd_sf"/>
</dbReference>
<organism evidence="7 8">
    <name type="scientific">Psophocarpus tetragonolobus</name>
    <name type="common">Winged bean</name>
    <name type="synonym">Dolichos tetragonolobus</name>
    <dbReference type="NCBI Taxonomy" id="3891"/>
    <lineage>
        <taxon>Eukaryota</taxon>
        <taxon>Viridiplantae</taxon>
        <taxon>Streptophyta</taxon>
        <taxon>Embryophyta</taxon>
        <taxon>Tracheophyta</taxon>
        <taxon>Spermatophyta</taxon>
        <taxon>Magnoliopsida</taxon>
        <taxon>eudicotyledons</taxon>
        <taxon>Gunneridae</taxon>
        <taxon>Pentapetalae</taxon>
        <taxon>rosids</taxon>
        <taxon>fabids</taxon>
        <taxon>Fabales</taxon>
        <taxon>Fabaceae</taxon>
        <taxon>Papilionoideae</taxon>
        <taxon>50 kb inversion clade</taxon>
        <taxon>NPAAA clade</taxon>
        <taxon>indigoferoid/millettioid clade</taxon>
        <taxon>Phaseoleae</taxon>
        <taxon>Psophocarpus</taxon>
    </lineage>
</organism>
<sequence length="917" mass="105023">MPVQENTMSHNTAPDERLTGVGELMSDNNTAPQERLTGVEELISDNNTPHINYDVFVNFRGEIRCGFLSHLIEEFKRNGITAFVDDKLERGREIGPSFVGAIKGSSISLVIFSPKYAFSHWCLEELVTILKSKEEQGQIVIPIFYKLEPTDVGHQSSDDYKQAFSEHERKYDKEVVQIWRNALKRTAKISGIVSSNYRNEADLTKEIAELVVKRLNNKPWVISEKLVGIDEILEELEALIRKEPKDTRLIGIWGMGGIGKTTLAEEIFGKLRFEYQGSYLLRDVTKEASCGISSLRKDIISGLLGKYVTDDRICGMKVLIVLDDVNDLCLLEKLLGRDYQTKFASGSRIIVTSRDKQVLIANKVEDDNIYELRELNLDKAVELFNLNAFDHNDLQSGLQSEFHELSTQMVEYAKGIPLVLEVVARLLRGKKEKDIWKSLLHKIKTEPVKEVHALLKLSYDNLDRKEKQIFLDLACFIVRLYRKVNLGVLKSLLKDGKNDNSVDADLERLKDKALITFSKDNFISMHDCIQAMGLEIVRECHHNNDLRPYTWFWDTGDFCKALKDDKGVEIIRSIQIDLTTTQVQTFSHDTFTKMRELQLLDIYSGCNQNNVLTGEGLLSLQSELRFLCCYCCSLKCLPENFKVEKLVILKLPFSKLEKLWDGVKNLVNLKELDINSSQELKELPDLSKAANLEVLILLGCVRLSRLHPSIFSLSKLGKLDLWDCNSLDILGTYYHLRGLKYLNHDELKNFREFELILEIRPIRISPFSRNHDQRSSIYVRNDLERLPSVLYNLTRLLRLEVTHCRKTADVKVTMTVTDGNYLVQHESARLYVRSENIESDHVCVICDNSYLICTAQTKTRFKIRLDAEAFGGEGLQADLKGFGASPIHIPWEAGTDQRRQRHLHADDYFFGRLCPSP</sequence>
<dbReference type="EMBL" id="JAYMYS010000003">
    <property type="protein sequence ID" value="KAK7400961.1"/>
    <property type="molecule type" value="Genomic_DNA"/>
</dbReference>
<dbReference type="InterPro" id="IPR027417">
    <property type="entry name" value="P-loop_NTPase"/>
</dbReference>
<dbReference type="InterPro" id="IPR042197">
    <property type="entry name" value="Apaf_helical"/>
</dbReference>
<dbReference type="SUPFAM" id="SSF52058">
    <property type="entry name" value="L domain-like"/>
    <property type="match status" value="1"/>
</dbReference>
<dbReference type="Pfam" id="PF01582">
    <property type="entry name" value="TIR"/>
    <property type="match status" value="1"/>
</dbReference>
<dbReference type="GO" id="GO:0007165">
    <property type="term" value="P:signal transduction"/>
    <property type="evidence" value="ECO:0007669"/>
    <property type="project" value="InterPro"/>
</dbReference>
<dbReference type="InterPro" id="IPR035897">
    <property type="entry name" value="Toll_tir_struct_dom_sf"/>
</dbReference>
<keyword evidence="4" id="KW-0520">NAD</keyword>
<dbReference type="InterPro" id="IPR036388">
    <property type="entry name" value="WH-like_DNA-bd_sf"/>
</dbReference>
<feature type="domain" description="TIR" evidence="6">
    <location>
        <begin position="51"/>
        <end position="215"/>
    </location>
</feature>
<evidence type="ECO:0000259" key="6">
    <source>
        <dbReference type="PROSITE" id="PS50104"/>
    </source>
</evidence>
<dbReference type="SUPFAM" id="SSF52200">
    <property type="entry name" value="Toll/Interleukin receptor TIR domain"/>
    <property type="match status" value="1"/>
</dbReference>
<keyword evidence="3" id="KW-0611">Plant defense</keyword>
<gene>
    <name evidence="7" type="ORF">VNO78_12270</name>
</gene>
<keyword evidence="1" id="KW-0433">Leucine-rich repeat</keyword>
<dbReference type="PROSITE" id="PS50104">
    <property type="entry name" value="TIR"/>
    <property type="match status" value="1"/>
</dbReference>
<dbReference type="Gene3D" id="3.40.50.300">
    <property type="entry name" value="P-loop containing nucleotide triphosphate hydrolases"/>
    <property type="match status" value="1"/>
</dbReference>
<accession>A0AAN9XP45</accession>
<dbReference type="InterPro" id="IPR002182">
    <property type="entry name" value="NB-ARC"/>
</dbReference>
<dbReference type="PANTHER" id="PTHR11017:SF263">
    <property type="entry name" value="ADP-RIBOSYL CYCLASE_CYCLIC ADP-RIBOSE HYDROLASE"/>
    <property type="match status" value="1"/>
</dbReference>
<dbReference type="Gene3D" id="1.10.10.10">
    <property type="entry name" value="Winged helix-like DNA-binding domain superfamily/Winged helix DNA-binding domain"/>
    <property type="match status" value="1"/>
</dbReference>
<evidence type="ECO:0000313" key="7">
    <source>
        <dbReference type="EMBL" id="KAK7400961.1"/>
    </source>
</evidence>
<dbReference type="AlphaFoldDB" id="A0AAN9XP45"/>
<evidence type="ECO:0000256" key="1">
    <source>
        <dbReference type="ARBA" id="ARBA00022614"/>
    </source>
</evidence>
<protein>
    <recommendedName>
        <fullName evidence="6">TIR domain-containing protein</fullName>
    </recommendedName>
</protein>
<dbReference type="Proteomes" id="UP001386955">
    <property type="component" value="Unassembled WGS sequence"/>
</dbReference>
<dbReference type="SUPFAM" id="SSF46785">
    <property type="entry name" value="Winged helix' DNA-binding domain"/>
    <property type="match status" value="1"/>
</dbReference>
<feature type="compositionally biased region" description="Polar residues" evidence="5">
    <location>
        <begin position="1"/>
        <end position="12"/>
    </location>
</feature>
<dbReference type="InterPro" id="IPR000157">
    <property type="entry name" value="TIR_dom"/>
</dbReference>
<dbReference type="Pfam" id="PF00931">
    <property type="entry name" value="NB-ARC"/>
    <property type="match status" value="1"/>
</dbReference>
<evidence type="ECO:0000256" key="5">
    <source>
        <dbReference type="SAM" id="MobiDB-lite"/>
    </source>
</evidence>
<dbReference type="Gene3D" id="1.10.8.430">
    <property type="entry name" value="Helical domain of apoptotic protease-activating factors"/>
    <property type="match status" value="1"/>
</dbReference>
<dbReference type="InterPro" id="IPR058192">
    <property type="entry name" value="WHD_ROQ1-like"/>
</dbReference>
<evidence type="ECO:0000256" key="4">
    <source>
        <dbReference type="ARBA" id="ARBA00023027"/>
    </source>
</evidence>
<keyword evidence="2" id="KW-0677">Repeat</keyword>
<evidence type="ECO:0000313" key="8">
    <source>
        <dbReference type="Proteomes" id="UP001386955"/>
    </source>
</evidence>
<name>A0AAN9XP45_PSOTE</name>
<evidence type="ECO:0000256" key="3">
    <source>
        <dbReference type="ARBA" id="ARBA00022821"/>
    </source>
</evidence>
<dbReference type="PANTHER" id="PTHR11017">
    <property type="entry name" value="LEUCINE-RICH REPEAT-CONTAINING PROTEIN"/>
    <property type="match status" value="1"/>
</dbReference>
<dbReference type="SUPFAM" id="SSF52540">
    <property type="entry name" value="P-loop containing nucleoside triphosphate hydrolases"/>
    <property type="match status" value="1"/>
</dbReference>
<dbReference type="FunFam" id="3.40.50.10140:FF:000007">
    <property type="entry name" value="Disease resistance protein (TIR-NBS-LRR class)"/>
    <property type="match status" value="1"/>
</dbReference>
<dbReference type="GO" id="GO:0006952">
    <property type="term" value="P:defense response"/>
    <property type="evidence" value="ECO:0007669"/>
    <property type="project" value="UniProtKB-KW"/>
</dbReference>
<evidence type="ECO:0000256" key="2">
    <source>
        <dbReference type="ARBA" id="ARBA00022737"/>
    </source>
</evidence>
<reference evidence="7 8" key="1">
    <citation type="submission" date="2024-01" db="EMBL/GenBank/DDBJ databases">
        <title>The genomes of 5 underutilized Papilionoideae crops provide insights into root nodulation and disease resistanc.</title>
        <authorList>
            <person name="Jiang F."/>
        </authorList>
    </citation>
    <scope>NUCLEOTIDE SEQUENCE [LARGE SCALE GENOMIC DNA]</scope>
    <source>
        <strain evidence="7">DUOXIRENSHENG_FW03</strain>
        <tissue evidence="7">Leaves</tissue>
    </source>
</reference>
<dbReference type="SMART" id="SM00255">
    <property type="entry name" value="TIR"/>
    <property type="match status" value="1"/>
</dbReference>
<feature type="region of interest" description="Disordered" evidence="5">
    <location>
        <begin position="1"/>
        <end position="29"/>
    </location>
</feature>
<proteinExistence type="predicted"/>
<dbReference type="Pfam" id="PF23282">
    <property type="entry name" value="WHD_ROQ1"/>
    <property type="match status" value="1"/>
</dbReference>
<dbReference type="InterPro" id="IPR011713">
    <property type="entry name" value="Leu-rich_rpt_3"/>
</dbReference>
<dbReference type="Gene3D" id="3.80.10.10">
    <property type="entry name" value="Ribonuclease Inhibitor"/>
    <property type="match status" value="1"/>
</dbReference>
<dbReference type="Gene3D" id="3.40.50.10140">
    <property type="entry name" value="Toll/interleukin-1 receptor homology (TIR) domain"/>
    <property type="match status" value="1"/>
</dbReference>
<dbReference type="PRINTS" id="PR00364">
    <property type="entry name" value="DISEASERSIST"/>
</dbReference>